<proteinExistence type="predicted"/>
<evidence type="ECO:0008006" key="3">
    <source>
        <dbReference type="Google" id="ProtNLM"/>
    </source>
</evidence>
<dbReference type="HOGENOM" id="CLU_184191_0_0_6"/>
<dbReference type="AlphaFoldDB" id="A0A024HG79"/>
<gene>
    <name evidence="1" type="ORF">PKB_2252</name>
</gene>
<dbReference type="EMBL" id="HG322950">
    <property type="protein sequence ID" value="CDF83599.1"/>
    <property type="molecule type" value="Genomic_DNA"/>
</dbReference>
<dbReference type="PATRIC" id="fig|1301098.3.peg.2246"/>
<dbReference type="InterPro" id="IPR012663">
    <property type="entry name" value="CHP02450_Tryp"/>
</dbReference>
<reference evidence="1 2" key="1">
    <citation type="submission" date="2013-03" db="EMBL/GenBank/DDBJ databases">
        <authorList>
            <person name="Linke B."/>
        </authorList>
    </citation>
    <scope>NUCLEOTIDE SEQUENCE [LARGE SCALE GENOMIC DNA]</scope>
    <source>
        <strain evidence="1 2">B13</strain>
    </source>
</reference>
<accession>A0A024HG79</accession>
<evidence type="ECO:0000313" key="2">
    <source>
        <dbReference type="Proteomes" id="UP000025241"/>
    </source>
</evidence>
<sequence length="71" mass="8552">MNRFAPAKLKLSKWTARHPQNRERHFLVTDLEFDDDGVLLRVELQAVHSGRSQWLDWRTLRDAETWIIGWH</sequence>
<dbReference type="Pfam" id="PF09493">
    <property type="entry name" value="DUF2389"/>
    <property type="match status" value="1"/>
</dbReference>
<dbReference type="RefSeq" id="WP_043251710.1">
    <property type="nucleotide sequence ID" value="NZ_HG322950.1"/>
</dbReference>
<dbReference type="NCBIfam" id="TIGR02450">
    <property type="entry name" value="TIGR02450 family Trp-rich protein"/>
    <property type="match status" value="1"/>
</dbReference>
<reference evidence="1 2" key="2">
    <citation type="submission" date="2014-05" db="EMBL/GenBank/DDBJ databases">
        <title>Genome sequence of the 3-chlorobenzoate degrading bacterium Pseudomonas knackmussii B13 shows multiple evidence for horizontal gene transfer.</title>
        <authorList>
            <person name="Miyazaki R."/>
            <person name="Bertelli C."/>
            <person name="Falquet L."/>
            <person name="Robinson-Rechavi M."/>
            <person name="Gharib W."/>
            <person name="Roy S."/>
            <person name="Van der Meer J.R."/>
        </authorList>
    </citation>
    <scope>NUCLEOTIDE SEQUENCE [LARGE SCALE GENOMIC DNA]</scope>
    <source>
        <strain evidence="1 2">B13</strain>
    </source>
</reference>
<organism evidence="1 2">
    <name type="scientific">Pseudomonas knackmussii (strain DSM 6978 / CCUG 54928 / LMG 23759 / B13)</name>
    <dbReference type="NCBI Taxonomy" id="1301098"/>
    <lineage>
        <taxon>Bacteria</taxon>
        <taxon>Pseudomonadati</taxon>
        <taxon>Pseudomonadota</taxon>
        <taxon>Gammaproteobacteria</taxon>
        <taxon>Pseudomonadales</taxon>
        <taxon>Pseudomonadaceae</taxon>
        <taxon>Pseudomonas</taxon>
    </lineage>
</organism>
<protein>
    <recommendedName>
        <fullName evidence="3">TIGR02450 family Trp-rich protein</fullName>
    </recommendedName>
</protein>
<keyword evidence="2" id="KW-1185">Reference proteome</keyword>
<dbReference type="OrthoDB" id="5592973at2"/>
<dbReference type="KEGG" id="pkc:PKB_2252"/>
<dbReference type="STRING" id="1301098.PKB_2252"/>
<evidence type="ECO:0000313" key="1">
    <source>
        <dbReference type="EMBL" id="CDF83599.1"/>
    </source>
</evidence>
<dbReference type="Proteomes" id="UP000025241">
    <property type="component" value="Chromosome I"/>
</dbReference>
<name>A0A024HG79_PSEKB</name>